<protein>
    <submittedName>
        <fullName evidence="8">1-aminocyclopropane-1-carboxylate oxidase homolog 1-like</fullName>
    </submittedName>
</protein>
<organism evidence="8 9">
    <name type="scientific">Olea europaea subsp. europaea</name>
    <dbReference type="NCBI Taxonomy" id="158383"/>
    <lineage>
        <taxon>Eukaryota</taxon>
        <taxon>Viridiplantae</taxon>
        <taxon>Streptophyta</taxon>
        <taxon>Embryophyta</taxon>
        <taxon>Tracheophyta</taxon>
        <taxon>Spermatophyta</taxon>
        <taxon>Magnoliopsida</taxon>
        <taxon>eudicotyledons</taxon>
        <taxon>Gunneridae</taxon>
        <taxon>Pentapetalae</taxon>
        <taxon>asterids</taxon>
        <taxon>lamiids</taxon>
        <taxon>Lamiales</taxon>
        <taxon>Oleaceae</taxon>
        <taxon>Oleeae</taxon>
        <taxon>Olea</taxon>
    </lineage>
</organism>
<dbReference type="Pfam" id="PF14226">
    <property type="entry name" value="DIOX_N"/>
    <property type="match status" value="1"/>
</dbReference>
<dbReference type="GO" id="GO:0016706">
    <property type="term" value="F:2-oxoglutarate-dependent dioxygenase activity"/>
    <property type="evidence" value="ECO:0007669"/>
    <property type="project" value="UniProtKB-ARBA"/>
</dbReference>
<evidence type="ECO:0000256" key="1">
    <source>
        <dbReference type="ARBA" id="ARBA00008056"/>
    </source>
</evidence>
<dbReference type="Pfam" id="PF03171">
    <property type="entry name" value="2OG-FeII_Oxy"/>
    <property type="match status" value="1"/>
</dbReference>
<evidence type="ECO:0000259" key="7">
    <source>
        <dbReference type="PROSITE" id="PS51471"/>
    </source>
</evidence>
<evidence type="ECO:0000256" key="6">
    <source>
        <dbReference type="RuleBase" id="RU003682"/>
    </source>
</evidence>
<comment type="caution">
    <text evidence="8">The sequence shown here is derived from an EMBL/GenBank/DDBJ whole genome shotgun (WGS) entry which is preliminary data.</text>
</comment>
<dbReference type="GO" id="GO:0009805">
    <property type="term" value="P:coumarin biosynthetic process"/>
    <property type="evidence" value="ECO:0007669"/>
    <property type="project" value="UniProtKB-ARBA"/>
</dbReference>
<gene>
    <name evidence="8" type="ORF">OLEA9_A016511</name>
</gene>
<dbReference type="InterPro" id="IPR005123">
    <property type="entry name" value="Oxoglu/Fe-dep_dioxygenase_dom"/>
</dbReference>
<dbReference type="InterPro" id="IPR026992">
    <property type="entry name" value="DIOX_N"/>
</dbReference>
<proteinExistence type="inferred from homology"/>
<dbReference type="GO" id="GO:0046872">
    <property type="term" value="F:metal ion binding"/>
    <property type="evidence" value="ECO:0007669"/>
    <property type="project" value="UniProtKB-KW"/>
</dbReference>
<evidence type="ECO:0000256" key="4">
    <source>
        <dbReference type="ARBA" id="ARBA00023002"/>
    </source>
</evidence>
<evidence type="ECO:0000256" key="3">
    <source>
        <dbReference type="ARBA" id="ARBA00022896"/>
    </source>
</evidence>
<dbReference type="Gramene" id="OE9A016511T1">
    <property type="protein sequence ID" value="OE9A016511C1"/>
    <property type="gene ID" value="OE9A016511"/>
</dbReference>
<dbReference type="FunFam" id="2.60.120.330:FF:000005">
    <property type="entry name" value="1-aminocyclopropane-1-carboxylate oxidase homolog 1"/>
    <property type="match status" value="1"/>
</dbReference>
<accession>A0A8S0PU33</accession>
<dbReference type="PANTHER" id="PTHR10209:SF859">
    <property type="entry name" value="OS03G0690500 PROTEIN"/>
    <property type="match status" value="1"/>
</dbReference>
<evidence type="ECO:0000256" key="5">
    <source>
        <dbReference type="ARBA" id="ARBA00023004"/>
    </source>
</evidence>
<dbReference type="GO" id="GO:0002238">
    <property type="term" value="P:response to molecule of fungal origin"/>
    <property type="evidence" value="ECO:0007669"/>
    <property type="project" value="UniProtKB-ARBA"/>
</dbReference>
<dbReference type="PROSITE" id="PS51471">
    <property type="entry name" value="FE2OG_OXY"/>
    <property type="match status" value="1"/>
</dbReference>
<sequence length="376" mass="42668">MFTTSRKFVTLEDDRIDELKAFDDTKAGVKGLVDSEIVKIPRIFIHDKSKINQFPVSCNSQLSIPIIDFAGMDEDDCRCSEIIEKIRGASENWGFFQIINHGIPTPVIDDMMVAVRRFHEQEIEVKKQYYSRDFSKKFIYNSNFDLFQGPAAYWRDTLECILAPHPPDPEELPAVCRGIMTKYANYVTKLGHILFELLSEALGLKPDHLNDMNCAEGILLLGNYYPACPEPELTAGLSSHTDSGFLTIVHQDQIGGLQVLHENQWINVPLLPGVLIVNIADLLQLITNDKFKSVHHRVLANKTGPRVSVACFFRTHFRDGISSRLYGPIKELLSDENPPIYKEITVKEFIVQRYKNGLNGISALSSFKLHKQDTEQ</sequence>
<dbReference type="PANTHER" id="PTHR10209">
    <property type="entry name" value="OXIDOREDUCTASE, 2OG-FE II OXYGENASE FAMILY PROTEIN"/>
    <property type="match status" value="1"/>
</dbReference>
<dbReference type="Proteomes" id="UP000594638">
    <property type="component" value="Unassembled WGS sequence"/>
</dbReference>
<dbReference type="SUPFAM" id="SSF51197">
    <property type="entry name" value="Clavaminate synthase-like"/>
    <property type="match status" value="1"/>
</dbReference>
<comment type="similarity">
    <text evidence="1 6">Belongs to the iron/ascorbate-dependent oxidoreductase family.</text>
</comment>
<dbReference type="InterPro" id="IPR027443">
    <property type="entry name" value="IPNS-like_sf"/>
</dbReference>
<evidence type="ECO:0000313" key="9">
    <source>
        <dbReference type="Proteomes" id="UP000594638"/>
    </source>
</evidence>
<dbReference type="Gene3D" id="2.60.120.330">
    <property type="entry name" value="B-lactam Antibiotic, Isopenicillin N Synthase, Chain"/>
    <property type="match status" value="1"/>
</dbReference>
<keyword evidence="9" id="KW-1185">Reference proteome</keyword>
<dbReference type="InterPro" id="IPR044861">
    <property type="entry name" value="IPNS-like_FE2OG_OXY"/>
</dbReference>
<dbReference type="AlphaFoldDB" id="A0A8S0PU33"/>
<evidence type="ECO:0000256" key="2">
    <source>
        <dbReference type="ARBA" id="ARBA00022723"/>
    </source>
</evidence>
<dbReference type="OrthoDB" id="288590at2759"/>
<feature type="domain" description="Fe2OG dioxygenase" evidence="7">
    <location>
        <begin position="214"/>
        <end position="317"/>
    </location>
</feature>
<evidence type="ECO:0000313" key="8">
    <source>
        <dbReference type="EMBL" id="CAA2956069.1"/>
    </source>
</evidence>
<keyword evidence="5 6" id="KW-0408">Iron</keyword>
<name>A0A8S0PU33_OLEEU</name>
<reference evidence="8 9" key="1">
    <citation type="submission" date="2019-12" db="EMBL/GenBank/DDBJ databases">
        <authorList>
            <person name="Alioto T."/>
            <person name="Alioto T."/>
            <person name="Gomez Garrido J."/>
        </authorList>
    </citation>
    <scope>NUCLEOTIDE SEQUENCE [LARGE SCALE GENOMIC DNA]</scope>
</reference>
<keyword evidence="2 6" id="KW-0479">Metal-binding</keyword>
<dbReference type="EMBL" id="CACTIH010000173">
    <property type="protein sequence ID" value="CAA2956069.1"/>
    <property type="molecule type" value="Genomic_DNA"/>
</dbReference>
<keyword evidence="3" id="KW-0847">Vitamin C</keyword>
<dbReference type="GO" id="GO:0031418">
    <property type="term" value="F:L-ascorbic acid binding"/>
    <property type="evidence" value="ECO:0007669"/>
    <property type="project" value="UniProtKB-KW"/>
</dbReference>
<keyword evidence="4 6" id="KW-0560">Oxidoreductase</keyword>